<name>A6NYK7_9FIRM</name>
<dbReference type="SUPFAM" id="SSF117074">
    <property type="entry name" value="Hypothetical protein PA1324"/>
    <property type="match status" value="1"/>
</dbReference>
<comment type="caution">
    <text evidence="6">The sequence shown here is derived from an EMBL/GenBank/DDBJ whole genome shotgun (WGS) entry which is preliminary data.</text>
</comment>
<sequence length="1865" mass="202875">MEKLKQFPAAQKRLVCILLALICMLGLLPSTAFAAGPNTIVMEDCTHNGVYYESAALSTCWLHQMKFDYNGDTVMGFCADHGGGMGWSLEGHEWNNPREITDPTVKTMLAYFYAHSRGIFTDQAHALGVDEVWSSDYTWTMNAWVQAVVWRYQENLFSDPVAACAEELLYVYNNLEHTNYTSIDDVVDGTTLRDRAQYILDLGAQGVWGDCKVYEYDYAGPGSAQHPAYDVQSIIIGDLTVTRERYQMTVKKVDATNPNLALPGARFLVQNANGTFSQEVVTGSDGTVTLTNLEASTYSVTELDPPDNYQIDNAGPQYVVLPSATGETTATVTFTDTPIRTGEGSIRKVDADDPTKGLAGAVIKIEGVDNEFVGTYITGAGGYLEDVPWDAMPIGSFVASEVTPPNGYTTSNDPDKVRQEFYWDGKHDVDLIFENDAKVKVQLIKLDDSDDPIEGAVFNVVKDGQVVATEATDADGRIIVPNVTEGMYAFFEVSVPAPYAKLQQPVIAHVDQATVDGGGTVTVTAVDQMLPTLTILKRDGQTGEVVPGAVFEITGIHYGYHMDVTTGPDGTATLTGLPVDSYEVTEISVPDPYVVAAEPTQTIWLGPGDDRQLIFDNLKQPELTIAKVDAADSTTPIPGTVFRIEAIDGDYQHDVTTGQDGTVTLRVQPGTYQITELSVPAPYYLPDKDADRVQTITLNAGDDKEVTFKDHKAPELTIYKVDSIAGAPVEGARFHVTYASNGEAADAPATIDYGEIVTDANGEIKLHEQGQRLYPGEFTIEEVEPAPGFQMKEPTRQTVILHGGESKTVRFENTPLNAIIVEKYDSVTGEALAGATFQLRLLGGTSGTGGTIIGQKVTGQNGTAIWTGLTAGTYILEEVDPADGYSIIQSSETVYLADSGEQSVITVRFQNMPDGILLVRKVCATNPSVTLPNAEFKVTYADGTLIGDSNGIFRTDENGEIRIEGLAPGKSVIVTEVSAPPGYIIDTQSQTVQIKEGRTVTLTFKNQPKGELIIQKRDSATKQPLPGAEFRVTTAAGCEVGLDGVIGDSTLTQNGIFTTDSNGEIRITNLAPGAYVISEIRSPSGYVMDAPSTNVVIGEGGDTQTVVITNSKAGSLVIDKRDSLTGEPLEGVTFKVTTSTGEFVPDENGYISSNGIYKTDKDGKIQIDGVVGTLVVTEVETIPGYTIDPAHQTQTVQVNPNDTQTLYFTNTPSTTLVIEKYIEGTTTPLEGVTFLVTDSSGAVVGPSNGEYITDENGRIVIDGLEPGITVTAREVKTLEGYVLDGAPKSIAIKAGEVQTLRFYNSKQGTLVIRKLDSETHEPLAGVEFELTYADGGYVDDANGHLSSKGLYTTNENGEIRISGVTGTIVVKETKTIEGYTIDPASQSQTVVVNPEDTQTLTFYNQPIGGVEILKVDANRTSKRIPNTTFEIRKIDDELIDTVTTDKNGRVFCALENGAYYAVEIEAGEGYRLDDTPHYFEVENGKTTSIRIENEAFSGLLIHKVDSTTGEGIYGAHFLVYDSSKNPIGEYVSDDRGYVYVEGLSSGRYYVRELDNEGYLVDDELKTVYIRDGATTEIEWENTPITAQIQIWKKSADDNAINGFPAGTPLEGAVFEIYNKANALVDTIESNSRGLAVSKPLPLGRYIVKEVSSPQYYSVSEEEVTVYLEHEGQIVQIEFLNESVYTNVSIGKSGYTEVVPGQEIRYTFKDIANNSTVPLDSFYWRDTLPTDAVRLDKIITGTYSARLNYKVVFQTNLSNTQRVLADNLNTLQNYTLDASPAALGLASNEYVTQVTFLFGRVPGGFRQVETPYIYCDVLSDLPHEYRFANKCDVGGMWRNQWIQATDRWVTIIYRGGPVPTLPRTGY</sequence>
<feature type="domain" description="SpaA-like prealbumin fold" evidence="5">
    <location>
        <begin position="248"/>
        <end position="333"/>
    </location>
</feature>
<evidence type="ECO:0000256" key="1">
    <source>
        <dbReference type="ARBA" id="ARBA00007257"/>
    </source>
</evidence>
<dbReference type="eggNOG" id="COG4932">
    <property type="taxonomic scope" value="Bacteria"/>
</dbReference>
<feature type="domain" description="SpaA-like prealbumin fold" evidence="5">
    <location>
        <begin position="1409"/>
        <end position="1494"/>
    </location>
</feature>
<feature type="domain" description="SpaA-like prealbumin fold" evidence="5">
    <location>
        <begin position="1499"/>
        <end position="1582"/>
    </location>
</feature>
<feature type="domain" description="SpaA-like prealbumin fold" evidence="5">
    <location>
        <begin position="1114"/>
        <end position="1211"/>
    </location>
</feature>
<dbReference type="RefSeq" id="WP_006573812.1">
    <property type="nucleotide sequence ID" value="NZ_AAXG02000032.1"/>
</dbReference>
<dbReference type="Pfam" id="PF17802">
    <property type="entry name" value="SpaA"/>
    <property type="match status" value="14"/>
</dbReference>
<feature type="domain" description="SpaA-like prealbumin fold" evidence="5">
    <location>
        <begin position="1308"/>
        <end position="1405"/>
    </location>
</feature>
<dbReference type="Proteomes" id="UP000003639">
    <property type="component" value="Unassembled WGS sequence"/>
</dbReference>
<feature type="domain" description="SpaA-like prealbumin fold" evidence="5">
    <location>
        <begin position="532"/>
        <end position="599"/>
    </location>
</feature>
<keyword evidence="7" id="KW-1185">Reference proteome</keyword>
<gene>
    <name evidence="6" type="ORF">BACCAP_03308</name>
</gene>
<keyword evidence="2" id="KW-0964">Secreted</keyword>
<dbReference type="PANTHER" id="PTHR36108">
    <property type="entry name" value="COLOSSIN-B-RELATED"/>
    <property type="match status" value="1"/>
</dbReference>
<dbReference type="PANTHER" id="PTHR36108:SF13">
    <property type="entry name" value="COLOSSIN-B-RELATED"/>
    <property type="match status" value="1"/>
</dbReference>
<feature type="domain" description="SpaA-like prealbumin fold" evidence="5">
    <location>
        <begin position="819"/>
        <end position="904"/>
    </location>
</feature>
<feature type="chain" id="PRO_5002700733" evidence="4">
    <location>
        <begin position="35"/>
        <end position="1865"/>
    </location>
</feature>
<evidence type="ECO:0000256" key="4">
    <source>
        <dbReference type="SAM" id="SignalP"/>
    </source>
</evidence>
<dbReference type="InterPro" id="IPR013783">
    <property type="entry name" value="Ig-like_fold"/>
</dbReference>
<proteinExistence type="inferred from homology"/>
<organism evidence="6 7">
    <name type="scientific">Pseudoflavonifractor capillosus ATCC 29799</name>
    <dbReference type="NCBI Taxonomy" id="411467"/>
    <lineage>
        <taxon>Bacteria</taxon>
        <taxon>Bacillati</taxon>
        <taxon>Bacillota</taxon>
        <taxon>Clostridia</taxon>
        <taxon>Eubacteriales</taxon>
        <taxon>Oscillospiraceae</taxon>
        <taxon>Pseudoflavonifractor</taxon>
    </lineage>
</organism>
<feature type="domain" description="SpaA-like prealbumin fold" evidence="5">
    <location>
        <begin position="1010"/>
        <end position="1112"/>
    </location>
</feature>
<evidence type="ECO:0000256" key="2">
    <source>
        <dbReference type="ARBA" id="ARBA00022525"/>
    </source>
</evidence>
<feature type="domain" description="SpaA-like prealbumin fold" evidence="5">
    <location>
        <begin position="930"/>
        <end position="1007"/>
    </location>
</feature>
<evidence type="ECO:0000313" key="7">
    <source>
        <dbReference type="Proteomes" id="UP000003639"/>
    </source>
</evidence>
<dbReference type="OrthoDB" id="9804660at2"/>
<dbReference type="Gene3D" id="2.60.40.10">
    <property type="entry name" value="Immunoglobulins"/>
    <property type="match status" value="15"/>
</dbReference>
<feature type="domain" description="SpaA-like prealbumin fold" evidence="5">
    <location>
        <begin position="440"/>
        <end position="514"/>
    </location>
</feature>
<feature type="domain" description="SpaA-like prealbumin fold" evidence="5">
    <location>
        <begin position="622"/>
        <end position="711"/>
    </location>
</feature>
<feature type="domain" description="SpaA-like prealbumin fold" evidence="5">
    <location>
        <begin position="1216"/>
        <end position="1304"/>
    </location>
</feature>
<feature type="signal peptide" evidence="4">
    <location>
        <begin position="1"/>
        <end position="34"/>
    </location>
</feature>
<dbReference type="STRING" id="411467.BACCAP_03308"/>
<protein>
    <submittedName>
        <fullName evidence="6">Cna protein B-type domain protein</fullName>
    </submittedName>
</protein>
<reference evidence="6 7" key="2">
    <citation type="submission" date="2007-06" db="EMBL/GenBank/DDBJ databases">
        <title>Draft genome sequence of Pseudoflavonifractor capillosus ATCC 29799.</title>
        <authorList>
            <person name="Sudarsanam P."/>
            <person name="Ley R."/>
            <person name="Guruge J."/>
            <person name="Turnbaugh P.J."/>
            <person name="Mahowald M."/>
            <person name="Liep D."/>
            <person name="Gordon J."/>
        </authorList>
    </citation>
    <scope>NUCLEOTIDE SEQUENCE [LARGE SCALE GENOMIC DNA]</scope>
    <source>
        <strain evidence="6 7">ATCC 29799</strain>
    </source>
</reference>
<evidence type="ECO:0000259" key="5">
    <source>
        <dbReference type="Pfam" id="PF17802"/>
    </source>
</evidence>
<feature type="domain" description="SpaA-like prealbumin fold" evidence="5">
    <location>
        <begin position="1606"/>
        <end position="1680"/>
    </location>
</feature>
<dbReference type="EMBL" id="AAXG02000032">
    <property type="protein sequence ID" value="EDM98506.1"/>
    <property type="molecule type" value="Genomic_DNA"/>
</dbReference>
<comment type="similarity">
    <text evidence="1">Belongs to the serine-aspartate repeat-containing protein (SDr) family.</text>
</comment>
<evidence type="ECO:0000256" key="3">
    <source>
        <dbReference type="ARBA" id="ARBA00022729"/>
    </source>
</evidence>
<reference evidence="6 7" key="1">
    <citation type="submission" date="2007-04" db="EMBL/GenBank/DDBJ databases">
        <authorList>
            <person name="Fulton L."/>
            <person name="Clifton S."/>
            <person name="Fulton B."/>
            <person name="Xu J."/>
            <person name="Minx P."/>
            <person name="Pepin K.H."/>
            <person name="Johnson M."/>
            <person name="Thiruvilangam P."/>
            <person name="Bhonagiri V."/>
            <person name="Nash W.E."/>
            <person name="Mardis E.R."/>
            <person name="Wilson R.K."/>
        </authorList>
    </citation>
    <scope>NUCLEOTIDE SEQUENCE [LARGE SCALE GENOMIC DNA]</scope>
    <source>
        <strain evidence="6 7">ATCC 29799</strain>
    </source>
</reference>
<dbReference type="InterPro" id="IPR041033">
    <property type="entry name" value="SpaA_PFL_dom_1"/>
</dbReference>
<dbReference type="SUPFAM" id="SSF49478">
    <property type="entry name" value="Cna protein B-type domain"/>
    <property type="match status" value="5"/>
</dbReference>
<keyword evidence="3 4" id="KW-0732">Signal</keyword>
<evidence type="ECO:0000313" key="6">
    <source>
        <dbReference type="EMBL" id="EDM98506.1"/>
    </source>
</evidence>
<feature type="domain" description="SpaA-like prealbumin fold" evidence="5">
    <location>
        <begin position="715"/>
        <end position="814"/>
    </location>
</feature>
<accession>A6NYK7</accession>